<feature type="domain" description="Inner membrane protein YqiJ OB-fold" evidence="2">
    <location>
        <begin position="163"/>
        <end position="226"/>
    </location>
</feature>
<dbReference type="EMBL" id="JBGUBD010000020">
    <property type="protein sequence ID" value="MFA9480374.1"/>
    <property type="molecule type" value="Genomic_DNA"/>
</dbReference>
<gene>
    <name evidence="4" type="ORF">ACERK3_19050</name>
</gene>
<dbReference type="Pfam" id="PF07290">
    <property type="entry name" value="YqiJ_OB"/>
    <property type="match status" value="1"/>
</dbReference>
<evidence type="ECO:0000256" key="1">
    <source>
        <dbReference type="SAM" id="Phobius"/>
    </source>
</evidence>
<keyword evidence="5" id="KW-1185">Reference proteome</keyword>
<dbReference type="Proteomes" id="UP001575105">
    <property type="component" value="Unassembled WGS sequence"/>
</dbReference>
<dbReference type="RefSeq" id="WP_425347295.1">
    <property type="nucleotide sequence ID" value="NZ_JBGUBD010000020.1"/>
</dbReference>
<keyword evidence="1" id="KW-0472">Membrane</keyword>
<dbReference type="InterPro" id="IPR010840">
    <property type="entry name" value="YqiJ_OB"/>
</dbReference>
<dbReference type="InterPro" id="IPR048376">
    <property type="entry name" value="YqiJ_N"/>
</dbReference>
<comment type="caution">
    <text evidence="4">The sequence shown here is derived from an EMBL/GenBank/DDBJ whole genome shotgun (WGS) entry which is preliminary data.</text>
</comment>
<keyword evidence="1" id="KW-0812">Transmembrane</keyword>
<keyword evidence="1" id="KW-1133">Transmembrane helix</keyword>
<feature type="domain" description="Inner membrane protein YqiJ N-terminal" evidence="3">
    <location>
        <begin position="10"/>
        <end position="140"/>
    </location>
</feature>
<evidence type="ECO:0000313" key="5">
    <source>
        <dbReference type="Proteomes" id="UP001575105"/>
    </source>
</evidence>
<evidence type="ECO:0000259" key="2">
    <source>
        <dbReference type="Pfam" id="PF07290"/>
    </source>
</evidence>
<sequence length="240" mass="25582">MFEFLLATENLPFTIALGVMVLLGLLEGVTTVLGMGASSFLDAVLPDVDIDADLDINTFDLTTADGDLDLGDVASHGPVAKLMGWMHIGRVPVLILLALFLFAFGMAGLFVQMFAEGLTGMLLPAVLAVVPAFIAAMFVVHYTGMLLAKIIPKDETSAVGVDSFVGRVAQITLGTARRGSPAQAKLRDQHGQTHYVMVEPDSDDAVFDQGIHVLLVKRDGPRFLAIENPSNALVDQETTT</sequence>
<name>A0ABV4UBL7_9BACT</name>
<evidence type="ECO:0000259" key="3">
    <source>
        <dbReference type="Pfam" id="PF21001"/>
    </source>
</evidence>
<feature type="transmembrane region" description="Helical" evidence="1">
    <location>
        <begin position="121"/>
        <end position="143"/>
    </location>
</feature>
<protein>
    <submittedName>
        <fullName evidence="4">YqiJ family protein</fullName>
    </submittedName>
</protein>
<organism evidence="4 5">
    <name type="scientific">Natronomicrosphaera hydrolytica</name>
    <dbReference type="NCBI Taxonomy" id="3242702"/>
    <lineage>
        <taxon>Bacteria</taxon>
        <taxon>Pseudomonadati</taxon>
        <taxon>Planctomycetota</taxon>
        <taxon>Phycisphaerae</taxon>
        <taxon>Phycisphaerales</taxon>
        <taxon>Phycisphaeraceae</taxon>
        <taxon>Natronomicrosphaera</taxon>
    </lineage>
</organism>
<accession>A0ABV4UBL7</accession>
<feature type="transmembrane region" description="Helical" evidence="1">
    <location>
        <begin position="91"/>
        <end position="115"/>
    </location>
</feature>
<feature type="transmembrane region" description="Helical" evidence="1">
    <location>
        <begin position="12"/>
        <end position="33"/>
    </location>
</feature>
<proteinExistence type="predicted"/>
<evidence type="ECO:0000313" key="4">
    <source>
        <dbReference type="EMBL" id="MFA9480374.1"/>
    </source>
</evidence>
<dbReference type="Pfam" id="PF21001">
    <property type="entry name" value="YqiJ_N"/>
    <property type="match status" value="1"/>
</dbReference>
<reference evidence="4 5" key="1">
    <citation type="submission" date="2024-08" db="EMBL/GenBank/DDBJ databases">
        <title>Whole-genome sequencing of halo(alkali)philic microorganisms from hypersaline lakes.</title>
        <authorList>
            <person name="Sorokin D.Y."/>
            <person name="Merkel A.Y."/>
            <person name="Messina E."/>
            <person name="Yakimov M."/>
        </authorList>
    </citation>
    <scope>NUCLEOTIDE SEQUENCE [LARGE SCALE GENOMIC DNA]</scope>
    <source>
        <strain evidence="4 5">AB-hyl4</strain>
    </source>
</reference>